<dbReference type="SUPFAM" id="SSF51445">
    <property type="entry name" value="(Trans)glycosidases"/>
    <property type="match status" value="1"/>
</dbReference>
<reference evidence="10" key="1">
    <citation type="submission" date="2020-06" db="EMBL/GenBank/DDBJ databases">
        <authorList>
            <person name="Li T."/>
            <person name="Hu X."/>
            <person name="Zhang T."/>
            <person name="Song X."/>
            <person name="Zhang H."/>
            <person name="Dai N."/>
            <person name="Sheng W."/>
            <person name="Hou X."/>
            <person name="Wei L."/>
        </authorList>
    </citation>
    <scope>NUCLEOTIDE SEQUENCE</scope>
    <source>
        <strain evidence="10">K16</strain>
        <tissue evidence="10">Leaf</tissue>
    </source>
</reference>
<protein>
    <recommendedName>
        <fullName evidence="3 8">Alpha-galactosidase</fullName>
        <ecNumber evidence="3 8">3.2.1.22</ecNumber>
    </recommendedName>
    <alternativeName>
        <fullName evidence="8">Melibiase</fullName>
    </alternativeName>
</protein>
<comment type="catalytic activity">
    <reaction evidence="1 8">
        <text>Hydrolysis of terminal, non-reducing alpha-D-galactose residues in alpha-D-galactosides, including galactose oligosaccharides, galactomannans and galactolipids.</text>
        <dbReference type="EC" id="3.2.1.22"/>
    </reaction>
</comment>
<keyword evidence="4" id="KW-0732">Signal</keyword>
<evidence type="ECO:0000256" key="6">
    <source>
        <dbReference type="ARBA" id="ARBA00023157"/>
    </source>
</evidence>
<evidence type="ECO:0000259" key="9">
    <source>
        <dbReference type="Pfam" id="PF17801"/>
    </source>
</evidence>
<dbReference type="PANTHER" id="PTHR11452:SF75">
    <property type="entry name" value="ALPHA-GALACTOSIDASE MEL1"/>
    <property type="match status" value="1"/>
</dbReference>
<dbReference type="PROSITE" id="PS00512">
    <property type="entry name" value="ALPHA_GALACTOSIDASE"/>
    <property type="match status" value="1"/>
</dbReference>
<evidence type="ECO:0000256" key="1">
    <source>
        <dbReference type="ARBA" id="ARBA00001255"/>
    </source>
</evidence>
<dbReference type="FunFam" id="2.60.40.1180:FF:000008">
    <property type="entry name" value="Alpha-galactosidase"/>
    <property type="match status" value="1"/>
</dbReference>
<accession>A0AAE2BGZ4</accession>
<evidence type="ECO:0000313" key="10">
    <source>
        <dbReference type="EMBL" id="KAK4385248.1"/>
    </source>
</evidence>
<evidence type="ECO:0000256" key="2">
    <source>
        <dbReference type="ARBA" id="ARBA00009743"/>
    </source>
</evidence>
<evidence type="ECO:0000256" key="5">
    <source>
        <dbReference type="ARBA" id="ARBA00022801"/>
    </source>
</evidence>
<keyword evidence="5 8" id="KW-0378">Hydrolase</keyword>
<evidence type="ECO:0000313" key="11">
    <source>
        <dbReference type="Proteomes" id="UP001289374"/>
    </source>
</evidence>
<dbReference type="InterPro" id="IPR041233">
    <property type="entry name" value="Melibiase_C"/>
</dbReference>
<dbReference type="GO" id="GO:0004557">
    <property type="term" value="F:alpha-galactosidase activity"/>
    <property type="evidence" value="ECO:0007669"/>
    <property type="project" value="UniProtKB-EC"/>
</dbReference>
<keyword evidence="7 8" id="KW-0326">Glycosidase</keyword>
<dbReference type="PANTHER" id="PTHR11452">
    <property type="entry name" value="ALPHA-GALACTOSIDASE/ALPHA-N-ACETYLGALACTOSAMINIDASE"/>
    <property type="match status" value="1"/>
</dbReference>
<sequence length="449" mass="49596">MNMHALAGSCANANEGGKIQSNIPLLSKNWGPTITPKLDYSAKKTQFTHQKAFDPNEQGQQQQPIEYLAVAARVLPLHPYLNSQEKPITNVFDTSKYGILQLGNGLARTPQMGWNSWNFFACDISEDVIKETADALVSTGLAKLGYNYVNIDDCWSEPQRDSKGQLVPDPQTFPSGIKALADYVHSKGLKLGILRCRGVDYLKYDNCFNLGIDPETRYPPMRDALNATGRTIFYSLCEWGVHDPALWAGRVGNSWRTTDDINDSWASMTTIADLNDKWAAFAGPGGWNDPDMLEVGNGGMSYHEYRAHFSIWALMKAPLLIGCDVRNMTQETFEILTNEEVIAVNQDPLGVQGRKVYSYGPDGCYQVWAGPLSGQRLAVVLWNRGSKPATITAKWASLGIESSTSVSIKDLWTHKHVTENKVASFSARVDPHACEMYIFSPLAVASSAS</sequence>
<gene>
    <name evidence="10" type="ORF">Sango_2648800</name>
</gene>
<feature type="domain" description="Alpha galactosidase C-terminal" evidence="9">
    <location>
        <begin position="362"/>
        <end position="438"/>
    </location>
</feature>
<dbReference type="PRINTS" id="PR00740">
    <property type="entry name" value="GLHYDRLASE27"/>
</dbReference>
<dbReference type="GO" id="GO:0005975">
    <property type="term" value="P:carbohydrate metabolic process"/>
    <property type="evidence" value="ECO:0007669"/>
    <property type="project" value="InterPro"/>
</dbReference>
<dbReference type="InterPro" id="IPR017853">
    <property type="entry name" value="GH"/>
</dbReference>
<dbReference type="EC" id="3.2.1.22" evidence="3 8"/>
<dbReference type="Gene3D" id="3.20.20.70">
    <property type="entry name" value="Aldolase class I"/>
    <property type="match status" value="2"/>
</dbReference>
<dbReference type="Proteomes" id="UP001289374">
    <property type="component" value="Unassembled WGS sequence"/>
</dbReference>
<dbReference type="Pfam" id="PF17801">
    <property type="entry name" value="Melibiase_C"/>
    <property type="match status" value="1"/>
</dbReference>
<dbReference type="InterPro" id="IPR013785">
    <property type="entry name" value="Aldolase_TIM"/>
</dbReference>
<dbReference type="InterPro" id="IPR002241">
    <property type="entry name" value="Glyco_hydro_27"/>
</dbReference>
<dbReference type="Gene3D" id="2.60.40.1180">
    <property type="entry name" value="Golgi alpha-mannosidase II"/>
    <property type="match status" value="1"/>
</dbReference>
<dbReference type="AlphaFoldDB" id="A0AAE2BGZ4"/>
<reference evidence="10" key="2">
    <citation type="journal article" date="2024" name="Plant">
        <title>Genomic evolution and insights into agronomic trait innovations of Sesamum species.</title>
        <authorList>
            <person name="Miao H."/>
            <person name="Wang L."/>
            <person name="Qu L."/>
            <person name="Liu H."/>
            <person name="Sun Y."/>
            <person name="Le M."/>
            <person name="Wang Q."/>
            <person name="Wei S."/>
            <person name="Zheng Y."/>
            <person name="Lin W."/>
            <person name="Duan Y."/>
            <person name="Cao H."/>
            <person name="Xiong S."/>
            <person name="Wang X."/>
            <person name="Wei L."/>
            <person name="Li C."/>
            <person name="Ma Q."/>
            <person name="Ju M."/>
            <person name="Zhao R."/>
            <person name="Li G."/>
            <person name="Mu C."/>
            <person name="Tian Q."/>
            <person name="Mei H."/>
            <person name="Zhang T."/>
            <person name="Gao T."/>
            <person name="Zhang H."/>
        </authorList>
    </citation>
    <scope>NUCLEOTIDE SEQUENCE</scope>
    <source>
        <strain evidence="10">K16</strain>
    </source>
</reference>
<keyword evidence="11" id="KW-1185">Reference proteome</keyword>
<dbReference type="Pfam" id="PF16499">
    <property type="entry name" value="Melibiase_2"/>
    <property type="match status" value="2"/>
</dbReference>
<evidence type="ECO:0000256" key="3">
    <source>
        <dbReference type="ARBA" id="ARBA00012755"/>
    </source>
</evidence>
<dbReference type="InterPro" id="IPR000111">
    <property type="entry name" value="Glyco_hydro_27/36_CS"/>
</dbReference>
<comment type="caution">
    <text evidence="10">The sequence shown here is derived from an EMBL/GenBank/DDBJ whole genome shotgun (WGS) entry which is preliminary data.</text>
</comment>
<name>A0AAE2BGZ4_9LAMI</name>
<evidence type="ECO:0000256" key="8">
    <source>
        <dbReference type="RuleBase" id="RU361168"/>
    </source>
</evidence>
<dbReference type="EMBL" id="JACGWL010000016">
    <property type="protein sequence ID" value="KAK4385248.1"/>
    <property type="molecule type" value="Genomic_DNA"/>
</dbReference>
<keyword evidence="6 8" id="KW-1015">Disulfide bond</keyword>
<dbReference type="InterPro" id="IPR013780">
    <property type="entry name" value="Glyco_hydro_b"/>
</dbReference>
<dbReference type="SUPFAM" id="SSF51011">
    <property type="entry name" value="Glycosyl hydrolase domain"/>
    <property type="match status" value="1"/>
</dbReference>
<comment type="similarity">
    <text evidence="2 8">Belongs to the glycosyl hydrolase 27 family.</text>
</comment>
<evidence type="ECO:0000256" key="4">
    <source>
        <dbReference type="ARBA" id="ARBA00022729"/>
    </source>
</evidence>
<evidence type="ECO:0000256" key="7">
    <source>
        <dbReference type="ARBA" id="ARBA00023295"/>
    </source>
</evidence>
<dbReference type="CDD" id="cd14792">
    <property type="entry name" value="GH27"/>
    <property type="match status" value="1"/>
</dbReference>
<organism evidence="10 11">
    <name type="scientific">Sesamum angolense</name>
    <dbReference type="NCBI Taxonomy" id="2727404"/>
    <lineage>
        <taxon>Eukaryota</taxon>
        <taxon>Viridiplantae</taxon>
        <taxon>Streptophyta</taxon>
        <taxon>Embryophyta</taxon>
        <taxon>Tracheophyta</taxon>
        <taxon>Spermatophyta</taxon>
        <taxon>Magnoliopsida</taxon>
        <taxon>eudicotyledons</taxon>
        <taxon>Gunneridae</taxon>
        <taxon>Pentapetalae</taxon>
        <taxon>asterids</taxon>
        <taxon>lamiids</taxon>
        <taxon>Lamiales</taxon>
        <taxon>Pedaliaceae</taxon>
        <taxon>Sesamum</taxon>
    </lineage>
</organism>
<proteinExistence type="inferred from homology"/>